<evidence type="ECO:0000313" key="2">
    <source>
        <dbReference type="Proteomes" id="UP000680656"/>
    </source>
</evidence>
<organism evidence="1 2">
    <name type="scientific">Methanospirillum purgamenti</name>
    <dbReference type="NCBI Taxonomy" id="2834276"/>
    <lineage>
        <taxon>Archaea</taxon>
        <taxon>Methanobacteriati</taxon>
        <taxon>Methanobacteriota</taxon>
        <taxon>Stenosarchaea group</taxon>
        <taxon>Methanomicrobia</taxon>
        <taxon>Methanomicrobiales</taxon>
        <taxon>Methanospirillaceae</taxon>
        <taxon>Methanospirillum</taxon>
    </lineage>
</organism>
<dbReference type="AlphaFoldDB" id="A0A8E7EGY0"/>
<gene>
    <name evidence="1" type="ORF">KHC33_15375</name>
</gene>
<reference evidence="1 2" key="1">
    <citation type="submission" date="2021-05" db="EMBL/GenBank/DDBJ databases">
        <title>A novel Methanospirillum isolate from a pyrite-forming mixed culture.</title>
        <authorList>
            <person name="Bunk B."/>
            <person name="Sproer C."/>
            <person name="Spring S."/>
            <person name="Pester M."/>
        </authorList>
    </citation>
    <scope>NUCLEOTIDE SEQUENCE [LARGE SCALE GENOMIC DNA]</scope>
    <source>
        <strain evidence="1 2">J.3.6.1-F.2.7.3</strain>
    </source>
</reference>
<dbReference type="KEGG" id="mrtj:KHC33_15375"/>
<proteinExistence type="predicted"/>
<accession>A0A8E7EGY0</accession>
<protein>
    <recommendedName>
        <fullName evidence="3">Phosphohydrolase</fullName>
    </recommendedName>
</protein>
<name>A0A8E7EGY0_9EURY</name>
<sequence length="81" mass="9202">MMILDTCPGVKDLKTPTLTIKKCPKCGEEVEIFSNDTRVPCENCGFVIYNDTLSCIQWCKYAKECVGEEMYNAFHQKKGGR</sequence>
<dbReference type="RefSeq" id="WP_214419487.1">
    <property type="nucleotide sequence ID" value="NZ_CP075546.1"/>
</dbReference>
<evidence type="ECO:0000313" key="1">
    <source>
        <dbReference type="EMBL" id="QVV88678.1"/>
    </source>
</evidence>
<dbReference type="EMBL" id="CP075546">
    <property type="protein sequence ID" value="QVV88678.1"/>
    <property type="molecule type" value="Genomic_DNA"/>
</dbReference>
<dbReference type="GeneID" id="65098593"/>
<evidence type="ECO:0008006" key="3">
    <source>
        <dbReference type="Google" id="ProtNLM"/>
    </source>
</evidence>
<keyword evidence="2" id="KW-1185">Reference proteome</keyword>
<dbReference type="Proteomes" id="UP000680656">
    <property type="component" value="Chromosome"/>
</dbReference>